<dbReference type="Gene3D" id="2.40.40.20">
    <property type="match status" value="1"/>
</dbReference>
<feature type="compositionally biased region" description="Polar residues" evidence="16">
    <location>
        <begin position="1901"/>
        <end position="1946"/>
    </location>
</feature>
<dbReference type="InterPro" id="IPR044893">
    <property type="entry name" value="RNA_pol_Rpb1_clamp_domain"/>
</dbReference>
<keyword evidence="4" id="KW-0597">Phosphoprotein</keyword>
<dbReference type="FunFam" id="1.10.132.30:FF:000001">
    <property type="entry name" value="DNA-directed RNA polymerase subunit"/>
    <property type="match status" value="1"/>
</dbReference>
<comment type="subcellular location">
    <subcellularLocation>
        <location evidence="1">Nucleus</location>
    </subcellularLocation>
</comment>
<feature type="region of interest" description="Disordered" evidence="16">
    <location>
        <begin position="1551"/>
        <end position="1960"/>
    </location>
</feature>
<dbReference type="STRING" id="133385.A0A2T9YA57"/>
<dbReference type="PRINTS" id="PR01217">
    <property type="entry name" value="PRICHEXTENSN"/>
</dbReference>
<evidence type="ECO:0000256" key="16">
    <source>
        <dbReference type="SAM" id="MobiDB-lite"/>
    </source>
</evidence>
<dbReference type="FunFam" id="2.40.40.20:FF:000019">
    <property type="entry name" value="DNA-directed RNA polymerase II subunit RPB1"/>
    <property type="match status" value="1"/>
</dbReference>
<comment type="catalytic activity">
    <reaction evidence="14 15">
        <text>RNA(n) + a ribonucleoside 5'-triphosphate = RNA(n+1) + diphosphate</text>
        <dbReference type="Rhea" id="RHEA:21248"/>
        <dbReference type="Rhea" id="RHEA-COMP:14527"/>
        <dbReference type="Rhea" id="RHEA-COMP:17342"/>
        <dbReference type="ChEBI" id="CHEBI:33019"/>
        <dbReference type="ChEBI" id="CHEBI:61557"/>
        <dbReference type="ChEBI" id="CHEBI:140395"/>
        <dbReference type="EC" id="2.7.7.6"/>
    </reaction>
</comment>
<gene>
    <name evidence="18" type="ORF">BB561_005480</name>
</gene>
<keyword evidence="9" id="KW-0862">Zinc</keyword>
<dbReference type="Pfam" id="PF04983">
    <property type="entry name" value="RNA_pol_Rpb1_3"/>
    <property type="match status" value="1"/>
</dbReference>
<dbReference type="Gene3D" id="3.30.1360.140">
    <property type="match status" value="1"/>
</dbReference>
<dbReference type="InterPro" id="IPR007075">
    <property type="entry name" value="RNA_pol_Rpb1_6"/>
</dbReference>
<proteinExistence type="inferred from homology"/>
<evidence type="ECO:0000256" key="15">
    <source>
        <dbReference type="RuleBase" id="RU004279"/>
    </source>
</evidence>
<sequence length="1960" mass="216986">MSSNFQFSYSSAPLKRILTVQFGIFSPEELKAVSVAKIEMPELKDENGRPKIGGLLDPRMGSIDRNFKCQTCGENMSECPGHFGHIELARPVYHPGFIVKVKKVLECVCWYCSKLKVDGSNPEFVAAQKVTNSNRRLKLIWDLCQSRTVCEASEPEDRAGNNENLNEAEKSRNLIDGIIGSKRSRGHGGCGHKQPVIRKDGLKLTAAFKHSSGEEGVPEGKHFLSVLQVLQVLKKITDEDAIYMGLNPSLARPEWFIMTVMPVPPLAVRPSIQMDATRQSEDDLTYKLNDILKANIRVQSCEVEGAPLHIIEEFESLLQFHVATFMNNEISGLPQALQKSGRPIKSIRARLKGKEGRVRGNLMGKRVDFSARTVITGDPNIDIDQVGVPRSIARNMTFPEVVTPYNIEKLQEMVQNGPNEHPGAKYVIRDSGERIDLRYSKRGGDIPLRIGYRVERHMVDDDVVIFNRQPSLHKMSMMGHRVKIMPYSTFRLNLSVTSPYNADFDGDEMNLHLPQSEETRAEITEICMVPKQIVSPQSNMPVMGIVQDTLCGINIFTKRDTLLEKDFVMNLLMIVPNWDGVVPTPCILKPKALWSGKQIYSMVIPKGINCYRYNSTHPDNENTWSSPGDTRIIIENGELLAGAICKRTVGAVDSGLIHVIVNDLGSNAAKKYFGGTQKVVNYWFLQHGFSVGIGDTIADDQTMDTVGEIIRECYMRVDELIRDAQEDRLECLPGMTLKETFESKVNIELNRARDQAGKAVQNRLKECNNVRRMVISGSKGSYINVSQMTAAVGQQNVEGKRIPFGFRYRTLPHFTKDDYSPQSKGFVENSYLRGLTPQEFFFHAMGGREGLIDTAVKTAETGYIQRRLVKALEDIMVHYDGTVRNSLGAIIEFVYGEDGMDSMFLETQKLETLTISDNKFEHMYRVDVMDSSKSFRSDSLDFNIFKNIEANDAVQQVLDDEYQQLLTDRKLLQTFICTNGEPQRPMSVNMPRLIRNAQQIFHIDKKKQSNLHPISIIEDTRQLMDRLSVVRGIDKLSTEAQANATLMFQIHLRSYLSPKRVIEEYHLDTNSFDWIIGEIEARFKRSLISPGEMVGTLAAQSIGQPATQMTLNTFHFAGVSSKNVTLGVPRLKEIINVATNIKTPGLAIYLEPDYAHNVERVKDVQVTIEHTTLRKVTSSTEIWYDPNIEDTVIEEDREFVQAYYELPDEEIDPELVSPWMLRVELNRNTVLDKKLTMAEITNKISETFGKDLLCICNDINSDKLIIRCRIVNLNGANKDEDAEDGQMEEDIFLKKIESHMLSNITLRGITGINRVYFVEEKTKVLLDSGDFGQKTEWKLDTDGSNLREALWQDHIDYTRTYSNHPVEILEVLGIEAARGALLRETRKVIEFDSSYVNYRHLALLVDIMTNRGRLSAITRHGINRNDTGALMRCSFEETAEILMDAAAVGDTDYCRGVTENVILGQLAPFGTGSFGVVLDEDMLQNAVIDPRSQGFDLAAAPNPAIYGMASGSMTPQMTPYNDQSPSYMDLSNPSSPLSAVFSPIVESGGGSSSWSGFNPHSPGASISPDSPALYTPGSPSYSPTSPSYSPTSPSYSPTSPSYSPTSPSYSPTSPSYSPTSPSYSPTSPSYSPTSPSYSPTSPSYSPTSPSYSPTSPSYSPTSPSYSPTSPSYSPTSPSYSPTSPSYSPTSPSYSPTSPSYSPTSPSYSPTSPSYSPTSPSYSPTSPSYSPTSPSYSPTSPSYSPTSPSYSPTSPSYSPTPTSPSYSPTSPSYSPTSPSYSPTSPSYSPTSPSYSPTSPSYSPTSPSYSPTSPSYSPTSPSYSPTSPSYSPTSPSYSPTSPSYSPTSPSYSPTSPSYSPTSPSYSPTSPSYSPTSPSYSPTSPSYSPTSPSYSPASSYSPAGSFQNRDNPYSPVNYSPDPNSFNAAAYSPNSSTSSINDQNDYQQRTNKYEANKKDKRDHE</sequence>
<keyword evidence="5 15" id="KW-0808">Transferase</keyword>
<evidence type="ECO:0000313" key="19">
    <source>
        <dbReference type="Proteomes" id="UP000245383"/>
    </source>
</evidence>
<dbReference type="EC" id="2.7.7.6" evidence="15"/>
<keyword evidence="3 15" id="KW-0240">DNA-directed RNA polymerase</keyword>
<dbReference type="EMBL" id="MBFR01000330">
    <property type="protein sequence ID" value="PVU89228.1"/>
    <property type="molecule type" value="Genomic_DNA"/>
</dbReference>
<dbReference type="InterPro" id="IPR007066">
    <property type="entry name" value="RNA_pol_Rpb1_3"/>
</dbReference>
<dbReference type="Proteomes" id="UP000245383">
    <property type="component" value="Unassembled WGS sequence"/>
</dbReference>
<dbReference type="Gene3D" id="6.20.50.80">
    <property type="match status" value="1"/>
</dbReference>
<dbReference type="InterPro" id="IPR007083">
    <property type="entry name" value="RNA_pol_Rpb1_4"/>
</dbReference>
<evidence type="ECO:0000259" key="17">
    <source>
        <dbReference type="SMART" id="SM00663"/>
    </source>
</evidence>
<evidence type="ECO:0000256" key="11">
    <source>
        <dbReference type="ARBA" id="ARBA00023125"/>
    </source>
</evidence>
<comment type="similarity">
    <text evidence="2 15">Belongs to the RNA polymerase beta' chain family.</text>
</comment>
<evidence type="ECO:0000256" key="1">
    <source>
        <dbReference type="ARBA" id="ARBA00004123"/>
    </source>
</evidence>
<evidence type="ECO:0000256" key="12">
    <source>
        <dbReference type="ARBA" id="ARBA00023163"/>
    </source>
</evidence>
<dbReference type="PANTHER" id="PTHR19376:SF37">
    <property type="entry name" value="DNA-DIRECTED RNA POLYMERASE II SUBUNIT RPB1"/>
    <property type="match status" value="1"/>
</dbReference>
<dbReference type="InterPro" id="IPR007081">
    <property type="entry name" value="RNA_pol_Rpb1_5"/>
</dbReference>
<evidence type="ECO:0000256" key="4">
    <source>
        <dbReference type="ARBA" id="ARBA00022553"/>
    </source>
</evidence>
<dbReference type="InterPro" id="IPR042102">
    <property type="entry name" value="RNA_pol_Rpb1_3_sf"/>
</dbReference>
<dbReference type="Gene3D" id="3.30.1490.180">
    <property type="entry name" value="RNA polymerase ii"/>
    <property type="match status" value="1"/>
</dbReference>
<dbReference type="Pfam" id="PF00623">
    <property type="entry name" value="RNA_pol_Rpb1_2"/>
    <property type="match status" value="1"/>
</dbReference>
<keyword evidence="7" id="KW-0479">Metal-binding</keyword>
<keyword evidence="6 15" id="KW-0548">Nucleotidyltransferase</keyword>
<accession>A0A2T9YA57</accession>
<dbReference type="InterPro" id="IPR038120">
    <property type="entry name" value="Rpb1_funnel_sf"/>
</dbReference>
<feature type="compositionally biased region" description="Low complexity" evidence="16">
    <location>
        <begin position="1578"/>
        <end position="1899"/>
    </location>
</feature>
<keyword evidence="11" id="KW-0238">DNA-binding</keyword>
<dbReference type="FunFam" id="3.30.1360.140:FF:000001">
    <property type="entry name" value="DNA-directed RNA polymerase subunit"/>
    <property type="match status" value="1"/>
</dbReference>
<keyword evidence="12 15" id="KW-0804">Transcription</keyword>
<evidence type="ECO:0000256" key="7">
    <source>
        <dbReference type="ARBA" id="ARBA00022723"/>
    </source>
</evidence>
<evidence type="ECO:0000256" key="14">
    <source>
        <dbReference type="ARBA" id="ARBA00048552"/>
    </source>
</evidence>
<evidence type="ECO:0000256" key="8">
    <source>
        <dbReference type="ARBA" id="ARBA00022737"/>
    </source>
</evidence>
<evidence type="ECO:0000256" key="3">
    <source>
        <dbReference type="ARBA" id="ARBA00022478"/>
    </source>
</evidence>
<dbReference type="Pfam" id="PF04990">
    <property type="entry name" value="RNA_pol_Rpb1_7"/>
    <property type="match status" value="1"/>
</dbReference>
<dbReference type="FunFam" id="1.10.150.390:FF:000001">
    <property type="entry name" value="DNA-directed RNA polymerase subunit"/>
    <property type="match status" value="1"/>
</dbReference>
<keyword evidence="8" id="KW-0677">Repeat</keyword>
<dbReference type="Gene3D" id="4.10.860.120">
    <property type="entry name" value="RNA polymerase II, clamp domain"/>
    <property type="match status" value="1"/>
</dbReference>
<dbReference type="Gene3D" id="1.10.274.100">
    <property type="entry name" value="RNA polymerase Rpb1, domain 3"/>
    <property type="match status" value="1"/>
</dbReference>
<dbReference type="OrthoDB" id="270392at2759"/>
<protein>
    <recommendedName>
        <fullName evidence="15">DNA-directed RNA polymerase subunit</fullName>
        <ecNumber evidence="15">2.7.7.6</ecNumber>
    </recommendedName>
</protein>
<dbReference type="InterPro" id="IPR007073">
    <property type="entry name" value="RNA_pol_Rpb1_7"/>
</dbReference>
<dbReference type="Gene3D" id="6.10.250.2940">
    <property type="match status" value="1"/>
</dbReference>
<dbReference type="PANTHER" id="PTHR19376">
    <property type="entry name" value="DNA-DIRECTED RNA POLYMERASE"/>
    <property type="match status" value="1"/>
</dbReference>
<evidence type="ECO:0000256" key="13">
    <source>
        <dbReference type="ARBA" id="ARBA00023242"/>
    </source>
</evidence>
<dbReference type="GO" id="GO:0003677">
    <property type="term" value="F:DNA binding"/>
    <property type="evidence" value="ECO:0007669"/>
    <property type="project" value="UniProtKB-KW"/>
</dbReference>
<evidence type="ECO:0000256" key="2">
    <source>
        <dbReference type="ARBA" id="ARBA00006460"/>
    </source>
</evidence>
<name>A0A2T9YA57_9FUNG</name>
<dbReference type="CDD" id="cd02584">
    <property type="entry name" value="RNAP_II_Rpb1_C"/>
    <property type="match status" value="1"/>
</dbReference>
<dbReference type="InterPro" id="IPR000722">
    <property type="entry name" value="RNA_pol_asu"/>
</dbReference>
<dbReference type="SMART" id="SM00663">
    <property type="entry name" value="RPOLA_N"/>
    <property type="match status" value="1"/>
</dbReference>
<dbReference type="Gene3D" id="1.10.150.390">
    <property type="match status" value="1"/>
</dbReference>
<feature type="compositionally biased region" description="Basic and acidic residues" evidence="16">
    <location>
        <begin position="1947"/>
        <end position="1960"/>
    </location>
</feature>
<evidence type="ECO:0000256" key="6">
    <source>
        <dbReference type="ARBA" id="ARBA00022695"/>
    </source>
</evidence>
<comment type="function">
    <text evidence="15">DNA-dependent RNA polymerase catalyzes the transcription of DNA into RNA using the four ribonucleoside triphosphates as substrates.</text>
</comment>
<dbReference type="GO" id="GO:0003899">
    <property type="term" value="F:DNA-directed RNA polymerase activity"/>
    <property type="evidence" value="ECO:0007669"/>
    <property type="project" value="UniProtKB-EC"/>
</dbReference>
<dbReference type="InterPro" id="IPR045867">
    <property type="entry name" value="DNA-dir_RpoC_beta_prime"/>
</dbReference>
<dbReference type="FunFam" id="1.10.274.100:FF:000001">
    <property type="entry name" value="DNA-directed RNA polymerase subunit"/>
    <property type="match status" value="1"/>
</dbReference>
<dbReference type="PROSITE" id="PS00115">
    <property type="entry name" value="RNA_POL_II_REPEAT"/>
    <property type="match status" value="30"/>
</dbReference>
<dbReference type="Pfam" id="PF04997">
    <property type="entry name" value="RNA_pol_Rpb1_1"/>
    <property type="match status" value="1"/>
</dbReference>
<dbReference type="InterPro" id="IPR007080">
    <property type="entry name" value="RNA_pol_Rpb1_1"/>
</dbReference>
<organism evidence="18 19">
    <name type="scientific">Smittium simulii</name>
    <dbReference type="NCBI Taxonomy" id="133385"/>
    <lineage>
        <taxon>Eukaryota</taxon>
        <taxon>Fungi</taxon>
        <taxon>Fungi incertae sedis</taxon>
        <taxon>Zoopagomycota</taxon>
        <taxon>Kickxellomycotina</taxon>
        <taxon>Harpellomycetes</taxon>
        <taxon>Harpellales</taxon>
        <taxon>Legeriomycetaceae</taxon>
        <taxon>Smittium</taxon>
    </lineage>
</organism>
<evidence type="ECO:0000256" key="9">
    <source>
        <dbReference type="ARBA" id="ARBA00022833"/>
    </source>
</evidence>
<evidence type="ECO:0000256" key="10">
    <source>
        <dbReference type="ARBA" id="ARBA00022842"/>
    </source>
</evidence>
<dbReference type="Pfam" id="PF04992">
    <property type="entry name" value="RNA_pol_Rpb1_6"/>
    <property type="match status" value="1"/>
</dbReference>
<dbReference type="InterPro" id="IPR038593">
    <property type="entry name" value="RNA_pol_Rpb1_7_sf"/>
</dbReference>
<dbReference type="InterPro" id="IPR000684">
    <property type="entry name" value="RNA_pol_II_repeat_euk"/>
</dbReference>
<keyword evidence="13" id="KW-0539">Nucleus</keyword>
<evidence type="ECO:0000313" key="18">
    <source>
        <dbReference type="EMBL" id="PVU89228.1"/>
    </source>
</evidence>
<reference evidence="18 19" key="1">
    <citation type="journal article" date="2018" name="MBio">
        <title>Comparative Genomics Reveals the Core Gene Toolbox for the Fungus-Insect Symbiosis.</title>
        <authorList>
            <person name="Wang Y."/>
            <person name="Stata M."/>
            <person name="Wang W."/>
            <person name="Stajich J.E."/>
            <person name="White M.M."/>
            <person name="Moncalvo J.M."/>
        </authorList>
    </citation>
    <scope>NUCLEOTIDE SEQUENCE [LARGE SCALE GENOMIC DNA]</scope>
    <source>
        <strain evidence="18 19">SWE-8-4</strain>
    </source>
</reference>
<dbReference type="GO" id="GO:0006368">
    <property type="term" value="P:transcription elongation by RNA polymerase II"/>
    <property type="evidence" value="ECO:0007669"/>
    <property type="project" value="UniProtKB-ARBA"/>
</dbReference>
<keyword evidence="19" id="KW-1185">Reference proteome</keyword>
<keyword evidence="10" id="KW-0460">Magnesium</keyword>
<dbReference type="InterPro" id="IPR006592">
    <property type="entry name" value="RNA_pol_N"/>
</dbReference>
<dbReference type="FunFam" id="4.10.860.120:FF:000003">
    <property type="entry name" value="DNA-directed RNA polymerase subunit"/>
    <property type="match status" value="1"/>
</dbReference>
<dbReference type="Pfam" id="PF05000">
    <property type="entry name" value="RNA_pol_Rpb1_4"/>
    <property type="match status" value="1"/>
</dbReference>
<dbReference type="GO" id="GO:0005665">
    <property type="term" value="C:RNA polymerase II, core complex"/>
    <property type="evidence" value="ECO:0007669"/>
    <property type="project" value="TreeGrafter"/>
</dbReference>
<comment type="caution">
    <text evidence="18">The sequence shown here is derived from an EMBL/GenBank/DDBJ whole genome shotgun (WGS) entry which is preliminary data.</text>
</comment>
<dbReference type="GO" id="GO:0046872">
    <property type="term" value="F:metal ion binding"/>
    <property type="evidence" value="ECO:0007669"/>
    <property type="project" value="UniProtKB-KW"/>
</dbReference>
<dbReference type="FunFam" id="3.30.1490.180:FF:000001">
    <property type="entry name" value="DNA-directed RNA polymerase subunit"/>
    <property type="match status" value="1"/>
</dbReference>
<dbReference type="Pfam" id="PF05001">
    <property type="entry name" value="RNA_pol_Rpb1_R"/>
    <property type="match status" value="19"/>
</dbReference>
<dbReference type="SUPFAM" id="SSF64484">
    <property type="entry name" value="beta and beta-prime subunits of DNA dependent RNA-polymerase"/>
    <property type="match status" value="1"/>
</dbReference>
<dbReference type="Pfam" id="PF04998">
    <property type="entry name" value="RNA_pol_Rpb1_5"/>
    <property type="match status" value="1"/>
</dbReference>
<feature type="domain" description="RNA polymerase N-terminal" evidence="17">
    <location>
        <begin position="254"/>
        <end position="557"/>
    </location>
</feature>
<dbReference type="Gene3D" id="1.10.132.30">
    <property type="match status" value="1"/>
</dbReference>
<dbReference type="CDD" id="cd02733">
    <property type="entry name" value="RNAP_II_RPB1_N"/>
    <property type="match status" value="1"/>
</dbReference>
<evidence type="ECO:0000256" key="5">
    <source>
        <dbReference type="ARBA" id="ARBA00022679"/>
    </source>
</evidence>
<dbReference type="NCBIfam" id="NF006336">
    <property type="entry name" value="PRK08566.1"/>
    <property type="match status" value="1"/>
</dbReference>